<dbReference type="Proteomes" id="UP001279734">
    <property type="component" value="Unassembled WGS sequence"/>
</dbReference>
<dbReference type="EMBL" id="BSYO01000021">
    <property type="protein sequence ID" value="GMH20153.1"/>
    <property type="molecule type" value="Genomic_DNA"/>
</dbReference>
<dbReference type="AlphaFoldDB" id="A0AAD3SZG7"/>
<organism evidence="1 2">
    <name type="scientific">Nepenthes gracilis</name>
    <name type="common">Slender pitcher plant</name>
    <dbReference type="NCBI Taxonomy" id="150966"/>
    <lineage>
        <taxon>Eukaryota</taxon>
        <taxon>Viridiplantae</taxon>
        <taxon>Streptophyta</taxon>
        <taxon>Embryophyta</taxon>
        <taxon>Tracheophyta</taxon>
        <taxon>Spermatophyta</taxon>
        <taxon>Magnoliopsida</taxon>
        <taxon>eudicotyledons</taxon>
        <taxon>Gunneridae</taxon>
        <taxon>Pentapetalae</taxon>
        <taxon>Caryophyllales</taxon>
        <taxon>Nepenthaceae</taxon>
        <taxon>Nepenthes</taxon>
    </lineage>
</organism>
<proteinExistence type="predicted"/>
<reference evidence="1" key="1">
    <citation type="submission" date="2023-05" db="EMBL/GenBank/DDBJ databases">
        <title>Nepenthes gracilis genome sequencing.</title>
        <authorList>
            <person name="Fukushima K."/>
        </authorList>
    </citation>
    <scope>NUCLEOTIDE SEQUENCE</scope>
    <source>
        <strain evidence="1">SING2019-196</strain>
    </source>
</reference>
<gene>
    <name evidence="1" type="ORF">Nepgr_021994</name>
</gene>
<accession>A0AAD3SZG7</accession>
<evidence type="ECO:0000313" key="1">
    <source>
        <dbReference type="EMBL" id="GMH20153.1"/>
    </source>
</evidence>
<sequence>MSNCSPVALRSESPAAWARIALFVSGRCSKSLAAAQLTAVLQRTTAALFSPLLSGVDLFSIGPSLRISGDRRSKLVMA</sequence>
<protein>
    <submittedName>
        <fullName evidence="1">Uncharacterized protein</fullName>
    </submittedName>
</protein>
<keyword evidence="2" id="KW-1185">Reference proteome</keyword>
<evidence type="ECO:0000313" key="2">
    <source>
        <dbReference type="Proteomes" id="UP001279734"/>
    </source>
</evidence>
<name>A0AAD3SZG7_NEPGR</name>
<comment type="caution">
    <text evidence="1">The sequence shown here is derived from an EMBL/GenBank/DDBJ whole genome shotgun (WGS) entry which is preliminary data.</text>
</comment>